<dbReference type="InterPro" id="IPR015424">
    <property type="entry name" value="PyrdxlP-dep_Trfase"/>
</dbReference>
<evidence type="ECO:0000256" key="3">
    <source>
        <dbReference type="RuleBase" id="RU004508"/>
    </source>
</evidence>
<dbReference type="InterPro" id="IPR015421">
    <property type="entry name" value="PyrdxlP-dep_Trfase_major"/>
</dbReference>
<evidence type="ECO:0000256" key="2">
    <source>
        <dbReference type="PIRSR" id="PIRSR000390-2"/>
    </source>
</evidence>
<keyword evidence="2 3" id="KW-0663">Pyridoxal phosphate</keyword>
<evidence type="ECO:0000313" key="5">
    <source>
        <dbReference type="Proteomes" id="UP000474104"/>
    </source>
</evidence>
<gene>
    <name evidence="4" type="ORF">FMM80_09125</name>
</gene>
<comment type="caution">
    <text evidence="4">The sequence shown here is derived from an EMBL/GenBank/DDBJ whole genome shotgun (WGS) entry which is preliminary data.</text>
</comment>
<dbReference type="Gene3D" id="3.40.640.10">
    <property type="entry name" value="Type I PLP-dependent aspartate aminotransferase-like (Major domain)"/>
    <property type="match status" value="1"/>
</dbReference>
<dbReference type="InterPro" id="IPR000653">
    <property type="entry name" value="DegT/StrS_aminotransferase"/>
</dbReference>
<proteinExistence type="inferred from homology"/>
<sequence length="381" mass="42150">MIPLAVPNLEGREKEYLDKCIDTTYVSSVGEYVNQLEEMCAEACGSNCAVATSSGTTGLHVALSALGVGWGDLVILPTFTFIASANAVAHCGASPWLMDIDKNWTLNPEFVKSELEKHCVIRENKVIHKENGRRVAAIMPVYTLGNIPEMDEFRKIADEYDLPLIADAACAIGATYHLRSLGALADVSVLSFNGNKTITCGGGGMVIGDDEVLLRRIRHLTTTARVSAEYDFDMVGFNYRMTNIQAAVGCAQMERLDEFIEKKRKICQSYSNGLANLDGIKFFPSSDGSSCWLSGIVLEKYNDKMNKVRFICNSLKNNGIEARSFWKPVHMQIPYGDAPKSDVSIAEDLWDRIITLPCSTNITEEELRYIIKCVKDVLLKM</sequence>
<dbReference type="AlphaFoldDB" id="A0A9X5C779"/>
<dbReference type="Pfam" id="PF01041">
    <property type="entry name" value="DegT_DnrJ_EryC1"/>
    <property type="match status" value="1"/>
</dbReference>
<dbReference type="GO" id="GO:0008483">
    <property type="term" value="F:transaminase activity"/>
    <property type="evidence" value="ECO:0007669"/>
    <property type="project" value="TreeGrafter"/>
</dbReference>
<name>A0A9X5C779_9FIRM</name>
<evidence type="ECO:0000256" key="1">
    <source>
        <dbReference type="PIRSR" id="PIRSR000390-1"/>
    </source>
</evidence>
<feature type="modified residue" description="N6-(pyridoxal phosphate)lysine" evidence="2">
    <location>
        <position position="196"/>
    </location>
</feature>
<accession>A0A9X5C779</accession>
<protein>
    <submittedName>
        <fullName evidence="4">Pyridoxal-5'-phosphate-dependent protein</fullName>
    </submittedName>
</protein>
<dbReference type="GO" id="GO:0000271">
    <property type="term" value="P:polysaccharide biosynthetic process"/>
    <property type="evidence" value="ECO:0007669"/>
    <property type="project" value="TreeGrafter"/>
</dbReference>
<dbReference type="SUPFAM" id="SSF53383">
    <property type="entry name" value="PLP-dependent transferases"/>
    <property type="match status" value="1"/>
</dbReference>
<dbReference type="RefSeq" id="WP_004072485.1">
    <property type="nucleotide sequence ID" value="NZ_VIRB01000059.1"/>
</dbReference>
<dbReference type="OrthoDB" id="9810913at2"/>
<dbReference type="CDD" id="cd00616">
    <property type="entry name" value="AHBA_syn"/>
    <property type="match status" value="1"/>
</dbReference>
<reference evidence="4 5" key="1">
    <citation type="submission" date="2019-07" db="EMBL/GenBank/DDBJ databases">
        <title>Draft genome sequences of 15 bacterial species constituting the stable defined intestinal microbiota of the GM15 gnotobiotic mouse model.</title>
        <authorList>
            <person name="Elie C."/>
            <person name="Mathieu A."/>
            <person name="Saliou A."/>
            <person name="Darnaud M."/>
            <person name="Leulier F."/>
            <person name="Tamellini A."/>
        </authorList>
    </citation>
    <scope>NUCLEOTIDE SEQUENCE [LARGE SCALE GENOMIC DNA]</scope>
    <source>
        <strain evidence="5">ASF 502</strain>
    </source>
</reference>
<comment type="similarity">
    <text evidence="3">Belongs to the DegT/DnrJ/EryC1 family.</text>
</comment>
<dbReference type="PANTHER" id="PTHR30244:SF30">
    <property type="entry name" value="BLR5990 PROTEIN"/>
    <property type="match status" value="1"/>
</dbReference>
<dbReference type="InterPro" id="IPR015422">
    <property type="entry name" value="PyrdxlP-dep_Trfase_small"/>
</dbReference>
<dbReference type="GO" id="GO:0030170">
    <property type="term" value="F:pyridoxal phosphate binding"/>
    <property type="evidence" value="ECO:0007669"/>
    <property type="project" value="TreeGrafter"/>
</dbReference>
<feature type="active site" description="Proton acceptor" evidence="1">
    <location>
        <position position="196"/>
    </location>
</feature>
<dbReference type="PIRSF" id="PIRSF000390">
    <property type="entry name" value="PLP_StrS"/>
    <property type="match status" value="1"/>
</dbReference>
<dbReference type="PANTHER" id="PTHR30244">
    <property type="entry name" value="TRANSAMINASE"/>
    <property type="match status" value="1"/>
</dbReference>
<dbReference type="Proteomes" id="UP000474104">
    <property type="component" value="Unassembled WGS sequence"/>
</dbReference>
<evidence type="ECO:0000313" key="4">
    <source>
        <dbReference type="EMBL" id="NDO68833.1"/>
    </source>
</evidence>
<dbReference type="Gene3D" id="3.90.1150.10">
    <property type="entry name" value="Aspartate Aminotransferase, domain 1"/>
    <property type="match status" value="1"/>
</dbReference>
<dbReference type="EMBL" id="VIRB01000059">
    <property type="protein sequence ID" value="NDO68833.1"/>
    <property type="molecule type" value="Genomic_DNA"/>
</dbReference>
<organism evidence="4 5">
    <name type="scientific">Schaedlerella arabinosiphila</name>
    <dbReference type="NCBI Taxonomy" id="2044587"/>
    <lineage>
        <taxon>Bacteria</taxon>
        <taxon>Bacillati</taxon>
        <taxon>Bacillota</taxon>
        <taxon>Clostridia</taxon>
        <taxon>Lachnospirales</taxon>
        <taxon>Lachnospiraceae</taxon>
        <taxon>Schaedlerella</taxon>
    </lineage>
</organism>